<reference evidence="1" key="1">
    <citation type="submission" date="2022-01" db="EMBL/GenBank/DDBJ databases">
        <title>Colwellia maritima, isolated from seawater.</title>
        <authorList>
            <person name="Kristyanto S."/>
            <person name="Jung J."/>
            <person name="Jeon C.O."/>
        </authorList>
    </citation>
    <scope>NUCLEOTIDE SEQUENCE</scope>
    <source>
        <strain evidence="1">MSW7</strain>
    </source>
</reference>
<dbReference type="Proteomes" id="UP001139646">
    <property type="component" value="Unassembled WGS sequence"/>
</dbReference>
<sequence length="66" mass="6951">MTAKKSCLSLIIISIPASLEDAGFSELETPLGKALIVENGYSGEYAPAFSNKLHPCSVLLKINNAA</sequence>
<dbReference type="EMBL" id="JAKKSL010000001">
    <property type="protein sequence ID" value="MCI2283031.1"/>
    <property type="molecule type" value="Genomic_DNA"/>
</dbReference>
<evidence type="ECO:0000313" key="1">
    <source>
        <dbReference type="EMBL" id="MCI2283031.1"/>
    </source>
</evidence>
<evidence type="ECO:0000313" key="2">
    <source>
        <dbReference type="Proteomes" id="UP001139646"/>
    </source>
</evidence>
<name>A0ABS9X0N9_9GAMM</name>
<organism evidence="1 2">
    <name type="scientific">Colwellia maritima</name>
    <dbReference type="NCBI Taxonomy" id="2912588"/>
    <lineage>
        <taxon>Bacteria</taxon>
        <taxon>Pseudomonadati</taxon>
        <taxon>Pseudomonadota</taxon>
        <taxon>Gammaproteobacteria</taxon>
        <taxon>Alteromonadales</taxon>
        <taxon>Colwelliaceae</taxon>
        <taxon>Colwellia</taxon>
    </lineage>
</organism>
<accession>A0ABS9X0N9</accession>
<gene>
    <name evidence="1" type="ORF">L3081_05990</name>
</gene>
<protein>
    <submittedName>
        <fullName evidence="1">Uncharacterized protein</fullName>
    </submittedName>
</protein>
<proteinExistence type="predicted"/>
<dbReference type="RefSeq" id="WP_242284177.1">
    <property type="nucleotide sequence ID" value="NZ_JAKKSL010000001.1"/>
</dbReference>
<comment type="caution">
    <text evidence="1">The sequence shown here is derived from an EMBL/GenBank/DDBJ whole genome shotgun (WGS) entry which is preliminary data.</text>
</comment>
<keyword evidence="2" id="KW-1185">Reference proteome</keyword>